<comment type="similarity">
    <text evidence="1">Belongs to the peptidase S1 family.</text>
</comment>
<evidence type="ECO:0000313" key="7">
    <source>
        <dbReference type="Proteomes" id="UP000585272"/>
    </source>
</evidence>
<dbReference type="SUPFAM" id="SSF50494">
    <property type="entry name" value="Trypsin-like serine proteases"/>
    <property type="match status" value="1"/>
</dbReference>
<dbReference type="InterPro" id="IPR033116">
    <property type="entry name" value="TRYPSIN_SER"/>
</dbReference>
<gene>
    <name evidence="6" type="ORF">BDZ31_003429</name>
</gene>
<feature type="compositionally biased region" description="Polar residues" evidence="4">
    <location>
        <begin position="1"/>
        <end position="10"/>
    </location>
</feature>
<accession>A0A840IIR1</accession>
<dbReference type="GO" id="GO:0004252">
    <property type="term" value="F:serine-type endopeptidase activity"/>
    <property type="evidence" value="ECO:0007669"/>
    <property type="project" value="InterPro"/>
</dbReference>
<dbReference type="InterPro" id="IPR001314">
    <property type="entry name" value="Peptidase_S1A"/>
</dbReference>
<dbReference type="Pfam" id="PF01345">
    <property type="entry name" value="DUF11"/>
    <property type="match status" value="1"/>
</dbReference>
<dbReference type="PROSITE" id="PS50240">
    <property type="entry name" value="TRYPSIN_DOM"/>
    <property type="match status" value="1"/>
</dbReference>
<dbReference type="Gene3D" id="2.40.10.10">
    <property type="entry name" value="Trypsin-like serine proteases"/>
    <property type="match status" value="1"/>
</dbReference>
<feature type="compositionally biased region" description="Pro residues" evidence="4">
    <location>
        <begin position="367"/>
        <end position="379"/>
    </location>
</feature>
<dbReference type="InterPro" id="IPR009003">
    <property type="entry name" value="Peptidase_S1_PA"/>
</dbReference>
<dbReference type="PANTHER" id="PTHR24276:SF91">
    <property type="entry name" value="AT26814P-RELATED"/>
    <property type="match status" value="1"/>
</dbReference>
<keyword evidence="2" id="KW-1015">Disulfide bond</keyword>
<evidence type="ECO:0000256" key="3">
    <source>
        <dbReference type="RuleBase" id="RU363034"/>
    </source>
</evidence>
<keyword evidence="3" id="KW-0378">Hydrolase</keyword>
<evidence type="ECO:0000256" key="4">
    <source>
        <dbReference type="SAM" id="MobiDB-lite"/>
    </source>
</evidence>
<dbReference type="CDD" id="cd00190">
    <property type="entry name" value="Tryp_SPc"/>
    <property type="match status" value="1"/>
</dbReference>
<dbReference type="InterPro" id="IPR001434">
    <property type="entry name" value="OmcB-like_DUF11"/>
</dbReference>
<keyword evidence="3" id="KW-0645">Protease</keyword>
<evidence type="ECO:0000259" key="5">
    <source>
        <dbReference type="PROSITE" id="PS50240"/>
    </source>
</evidence>
<feature type="domain" description="Peptidase S1" evidence="5">
    <location>
        <begin position="27"/>
        <end position="265"/>
    </location>
</feature>
<feature type="region of interest" description="Disordered" evidence="4">
    <location>
        <begin position="1"/>
        <end position="20"/>
    </location>
</feature>
<dbReference type="RefSeq" id="WP_183343553.1">
    <property type="nucleotide sequence ID" value="NZ_JACHNU010000005.1"/>
</dbReference>
<sequence>MGASAASASDGTLRLGPQQPIGKKPAIVGGTAIPVTQAPWQVYVRSDLDGGRTYACGGSIVDATHVVTAGHCVYDPTTATRVGTAALTVVAGISNVNAPESTRQERGVAAIRVHPGYRYTADNGGVAPDDVAVLALSAPLDLRGPAVRAIALVGSGAYPALGTVATITGFGRQAAGVAPDGGLYAVGTTIGDPLLCGGADNAVVDCVASQVGSACEGDSGGPLTIAGALAGVASFVTTTGPTGTCGVGSWNGYTNLAAPEIRAFVLGDDDPPIAPRGGSDVSAVGVFQAGGTMTCSPGTWSGAPTFAYTFLDTRNGEVLQSGPSAAYAFGDGDVGRTVACQPAATNAGGTGITRTAASPAIAARPSQPAPQPRPAPQPSRPAARRPALRLSVNASAKRARPGATVRHAITVANRGRAAATRVVVCSAPGRGLAFRKLPSAATRSRGRACWSLRTVGAGGRRTVRVTLRVARSARPAVARNAVSVRSANAGRRAVRAGVRVLAVQRGVPVRLR</sequence>
<dbReference type="InterPro" id="IPR001254">
    <property type="entry name" value="Trypsin_dom"/>
</dbReference>
<evidence type="ECO:0000256" key="1">
    <source>
        <dbReference type="ARBA" id="ARBA00007664"/>
    </source>
</evidence>
<dbReference type="PROSITE" id="PS00134">
    <property type="entry name" value="TRYPSIN_HIS"/>
    <property type="match status" value="1"/>
</dbReference>
<evidence type="ECO:0000313" key="6">
    <source>
        <dbReference type="EMBL" id="MBB4663828.1"/>
    </source>
</evidence>
<reference evidence="6 7" key="1">
    <citation type="submission" date="2020-08" db="EMBL/GenBank/DDBJ databases">
        <title>Genomic Encyclopedia of Archaeal and Bacterial Type Strains, Phase II (KMG-II): from individual species to whole genera.</title>
        <authorList>
            <person name="Goeker M."/>
        </authorList>
    </citation>
    <scope>NUCLEOTIDE SEQUENCE [LARGE SCALE GENOMIC DNA]</scope>
    <source>
        <strain evidence="6 7">DSM 23288</strain>
    </source>
</reference>
<dbReference type="Proteomes" id="UP000585272">
    <property type="component" value="Unassembled WGS sequence"/>
</dbReference>
<dbReference type="AlphaFoldDB" id="A0A840IIR1"/>
<dbReference type="InterPro" id="IPR018114">
    <property type="entry name" value="TRYPSIN_HIS"/>
</dbReference>
<dbReference type="PRINTS" id="PR00722">
    <property type="entry name" value="CHYMOTRYPSIN"/>
</dbReference>
<keyword evidence="3" id="KW-0720">Serine protease</keyword>
<dbReference type="SMART" id="SM00020">
    <property type="entry name" value="Tryp_SPc"/>
    <property type="match status" value="1"/>
</dbReference>
<dbReference type="FunFam" id="2.40.10.10:FF:000068">
    <property type="entry name" value="transmembrane protease serine 2"/>
    <property type="match status" value="1"/>
</dbReference>
<dbReference type="InterPro" id="IPR050430">
    <property type="entry name" value="Peptidase_S1"/>
</dbReference>
<feature type="region of interest" description="Disordered" evidence="4">
    <location>
        <begin position="359"/>
        <end position="387"/>
    </location>
</feature>
<comment type="caution">
    <text evidence="6">The sequence shown here is derived from an EMBL/GenBank/DDBJ whole genome shotgun (WGS) entry which is preliminary data.</text>
</comment>
<dbReference type="PANTHER" id="PTHR24276">
    <property type="entry name" value="POLYSERASE-RELATED"/>
    <property type="match status" value="1"/>
</dbReference>
<protein>
    <submittedName>
        <fullName evidence="6">Putative repeat protein (TIGR01451 family)</fullName>
    </submittedName>
</protein>
<dbReference type="EMBL" id="JACHNU010000005">
    <property type="protein sequence ID" value="MBB4663828.1"/>
    <property type="molecule type" value="Genomic_DNA"/>
</dbReference>
<evidence type="ECO:0000256" key="2">
    <source>
        <dbReference type="ARBA" id="ARBA00023157"/>
    </source>
</evidence>
<dbReference type="GO" id="GO:0006508">
    <property type="term" value="P:proteolysis"/>
    <property type="evidence" value="ECO:0007669"/>
    <property type="project" value="UniProtKB-KW"/>
</dbReference>
<keyword evidence="7" id="KW-1185">Reference proteome</keyword>
<organism evidence="6 7">
    <name type="scientific">Conexibacter arvalis</name>
    <dbReference type="NCBI Taxonomy" id="912552"/>
    <lineage>
        <taxon>Bacteria</taxon>
        <taxon>Bacillati</taxon>
        <taxon>Actinomycetota</taxon>
        <taxon>Thermoleophilia</taxon>
        <taxon>Solirubrobacterales</taxon>
        <taxon>Conexibacteraceae</taxon>
        <taxon>Conexibacter</taxon>
    </lineage>
</organism>
<proteinExistence type="inferred from homology"/>
<name>A0A840IIR1_9ACTN</name>
<dbReference type="Pfam" id="PF00089">
    <property type="entry name" value="Trypsin"/>
    <property type="match status" value="1"/>
</dbReference>
<dbReference type="InterPro" id="IPR043504">
    <property type="entry name" value="Peptidase_S1_PA_chymotrypsin"/>
</dbReference>
<dbReference type="PROSITE" id="PS00135">
    <property type="entry name" value="TRYPSIN_SER"/>
    <property type="match status" value="1"/>
</dbReference>